<dbReference type="OrthoDB" id="288590at2759"/>
<evidence type="ECO:0000313" key="6">
    <source>
        <dbReference type="EnsemblPlants" id="KRH21860"/>
    </source>
</evidence>
<name>A0A0R0H710_SOYBN</name>
<evidence type="ECO:0000313" key="7">
    <source>
        <dbReference type="Proteomes" id="UP000008827"/>
    </source>
</evidence>
<dbReference type="RefSeq" id="XP_014621357.1">
    <property type="nucleotide sequence ID" value="XM_014765871.3"/>
</dbReference>
<evidence type="ECO:0000256" key="2">
    <source>
        <dbReference type="ARBA" id="ARBA00022896"/>
    </source>
</evidence>
<keyword evidence="2" id="KW-0847">Vitamin C</keyword>
<dbReference type="GeneID" id="100789025"/>
<evidence type="ECO:0000256" key="3">
    <source>
        <dbReference type="ARBA" id="ARBA00023004"/>
    </source>
</evidence>
<accession>A0A0R0H710</accession>
<dbReference type="AlphaFoldDB" id="A0A0R0H710"/>
<reference evidence="5 6" key="1">
    <citation type="journal article" date="2010" name="Nature">
        <title>Genome sequence of the palaeopolyploid soybean.</title>
        <authorList>
            <person name="Schmutz J."/>
            <person name="Cannon S.B."/>
            <person name="Schlueter J."/>
            <person name="Ma J."/>
            <person name="Mitros T."/>
            <person name="Nelson W."/>
            <person name="Hyten D.L."/>
            <person name="Song Q."/>
            <person name="Thelen J.J."/>
            <person name="Cheng J."/>
            <person name="Xu D."/>
            <person name="Hellsten U."/>
            <person name="May G.D."/>
            <person name="Yu Y."/>
            <person name="Sakurai T."/>
            <person name="Umezawa T."/>
            <person name="Bhattacharyya M.K."/>
            <person name="Sandhu D."/>
            <person name="Valliyodan B."/>
            <person name="Lindquist E."/>
            <person name="Peto M."/>
            <person name="Grant D."/>
            <person name="Shu S."/>
            <person name="Goodstein D."/>
            <person name="Barry K."/>
            <person name="Futrell-Griggs M."/>
            <person name="Abernathy B."/>
            <person name="Du J."/>
            <person name="Tian Z."/>
            <person name="Zhu L."/>
            <person name="Gill N."/>
            <person name="Joshi T."/>
            <person name="Libault M."/>
            <person name="Sethuraman A."/>
            <person name="Zhang X.-C."/>
            <person name="Shinozaki K."/>
            <person name="Nguyen H.T."/>
            <person name="Wing R.A."/>
            <person name="Cregan P."/>
            <person name="Specht J."/>
            <person name="Grimwood J."/>
            <person name="Rokhsar D."/>
            <person name="Stacey G."/>
            <person name="Shoemaker R.C."/>
            <person name="Jackson S.A."/>
        </authorList>
    </citation>
    <scope>NUCLEOTIDE SEQUENCE [LARGE SCALE GENOMIC DNA]</scope>
    <source>
        <strain evidence="6">cv. Williams 82</strain>
        <tissue evidence="5">Callus</tissue>
    </source>
</reference>
<feature type="domain" description="Non-haem dioxygenase N-terminal" evidence="4">
    <location>
        <begin position="14"/>
        <end position="74"/>
    </location>
</feature>
<dbReference type="GO" id="GO:0046872">
    <property type="term" value="F:metal ion binding"/>
    <property type="evidence" value="ECO:0007669"/>
    <property type="project" value="UniProtKB-KW"/>
</dbReference>
<protein>
    <recommendedName>
        <fullName evidence="4">Non-haem dioxygenase N-terminal domain-containing protein</fullName>
    </recommendedName>
</protein>
<dbReference type="EMBL" id="CM000846">
    <property type="protein sequence ID" value="KRH21860.1"/>
    <property type="molecule type" value="Genomic_DNA"/>
</dbReference>
<dbReference type="KEGG" id="gmx:100789025"/>
<keyword evidence="1" id="KW-0479">Metal-binding</keyword>
<dbReference type="Gene3D" id="2.60.120.330">
    <property type="entry name" value="B-lactam Antibiotic, Isopenicillin N Synthase, Chain"/>
    <property type="match status" value="1"/>
</dbReference>
<dbReference type="Pfam" id="PF14226">
    <property type="entry name" value="DIOX_N"/>
    <property type="match status" value="1"/>
</dbReference>
<dbReference type="Proteomes" id="UP000008827">
    <property type="component" value="Chromosome 13"/>
</dbReference>
<dbReference type="InterPro" id="IPR050295">
    <property type="entry name" value="Plant_2OG-oxidoreductases"/>
</dbReference>
<dbReference type="PANTHER" id="PTHR47991">
    <property type="entry name" value="OXOGLUTARATE/IRON-DEPENDENT DIOXYGENASE"/>
    <property type="match status" value="1"/>
</dbReference>
<dbReference type="InterPro" id="IPR027443">
    <property type="entry name" value="IPNS-like_sf"/>
</dbReference>
<keyword evidence="7" id="KW-1185">Reference proteome</keyword>
<proteinExistence type="predicted"/>
<evidence type="ECO:0000313" key="5">
    <source>
        <dbReference type="EMBL" id="KRH21860.1"/>
    </source>
</evidence>
<dbReference type="EnsemblPlants" id="KRH21860">
    <property type="protein sequence ID" value="KRH21860"/>
    <property type="gene ID" value="GLYMA_13G264000"/>
</dbReference>
<keyword evidence="3" id="KW-0408">Iron</keyword>
<dbReference type="STRING" id="3847.A0A0R0H710"/>
<evidence type="ECO:0000259" key="4">
    <source>
        <dbReference type="Pfam" id="PF14226"/>
    </source>
</evidence>
<gene>
    <name evidence="6" type="primary">LOC100789025</name>
    <name evidence="5" type="ORF">GLYMA_13G264000</name>
</gene>
<evidence type="ECO:0000256" key="1">
    <source>
        <dbReference type="ARBA" id="ARBA00022723"/>
    </source>
</evidence>
<sequence>MVLISEEANSSLEIPVIDMQRLLSVESGSSELDKLHPACREWGFFQLINPGVSSSLVEKVKLEIQDFFNLPMSETYIISNGIYRSVDHQ</sequence>
<dbReference type="SMR" id="A0A0R0H710"/>
<organism evidence="5">
    <name type="scientific">Glycine max</name>
    <name type="common">Soybean</name>
    <name type="synonym">Glycine hispida</name>
    <dbReference type="NCBI Taxonomy" id="3847"/>
    <lineage>
        <taxon>Eukaryota</taxon>
        <taxon>Viridiplantae</taxon>
        <taxon>Streptophyta</taxon>
        <taxon>Embryophyta</taxon>
        <taxon>Tracheophyta</taxon>
        <taxon>Spermatophyta</taxon>
        <taxon>Magnoliopsida</taxon>
        <taxon>eudicotyledons</taxon>
        <taxon>Gunneridae</taxon>
        <taxon>Pentapetalae</taxon>
        <taxon>rosids</taxon>
        <taxon>fabids</taxon>
        <taxon>Fabales</taxon>
        <taxon>Fabaceae</taxon>
        <taxon>Papilionoideae</taxon>
        <taxon>50 kb inversion clade</taxon>
        <taxon>NPAAA clade</taxon>
        <taxon>indigoferoid/millettioid clade</taxon>
        <taxon>Phaseoleae</taxon>
        <taxon>Glycine</taxon>
        <taxon>Glycine subgen. Soja</taxon>
    </lineage>
</organism>
<reference evidence="6" key="2">
    <citation type="submission" date="2018-02" db="UniProtKB">
        <authorList>
            <consortium name="EnsemblPlants"/>
        </authorList>
    </citation>
    <scope>IDENTIFICATION</scope>
    <source>
        <strain evidence="6">Williams 82</strain>
    </source>
</reference>
<dbReference type="InterPro" id="IPR026992">
    <property type="entry name" value="DIOX_N"/>
</dbReference>
<dbReference type="SUPFAM" id="SSF51197">
    <property type="entry name" value="Clavaminate synthase-like"/>
    <property type="match status" value="1"/>
</dbReference>
<dbReference type="GO" id="GO:0031418">
    <property type="term" value="F:L-ascorbic acid binding"/>
    <property type="evidence" value="ECO:0007669"/>
    <property type="project" value="UniProtKB-KW"/>
</dbReference>
<reference evidence="5" key="3">
    <citation type="submission" date="2018-07" db="EMBL/GenBank/DDBJ databases">
        <title>WGS assembly of Glycine max.</title>
        <authorList>
            <person name="Schmutz J."/>
            <person name="Cannon S."/>
            <person name="Schlueter J."/>
            <person name="Ma J."/>
            <person name="Mitros T."/>
            <person name="Nelson W."/>
            <person name="Hyten D."/>
            <person name="Song Q."/>
            <person name="Thelen J."/>
            <person name="Cheng J."/>
            <person name="Xu D."/>
            <person name="Hellsten U."/>
            <person name="May G."/>
            <person name="Yu Y."/>
            <person name="Sakurai T."/>
            <person name="Umezawa T."/>
            <person name="Bhattacharyya M."/>
            <person name="Sandhu D."/>
            <person name="Valliyodan B."/>
            <person name="Lindquist E."/>
            <person name="Peto M."/>
            <person name="Grant D."/>
            <person name="Shu S."/>
            <person name="Goodstein D."/>
            <person name="Barry K."/>
            <person name="Futrell-Griggs M."/>
            <person name="Abernathy B."/>
            <person name="Du J."/>
            <person name="Tian Z."/>
            <person name="Zhu L."/>
            <person name="Gill N."/>
            <person name="Joshi T."/>
            <person name="Libault M."/>
            <person name="Sethuraman A."/>
            <person name="Zhang X."/>
            <person name="Shinozaki K."/>
            <person name="Nguyen H."/>
            <person name="Wing R."/>
            <person name="Cregan P."/>
            <person name="Specht J."/>
            <person name="Grimwood J."/>
            <person name="Rokhsar D."/>
            <person name="Stacey G."/>
            <person name="Shoemaker R."/>
            <person name="Jackson S."/>
        </authorList>
    </citation>
    <scope>NUCLEOTIDE SEQUENCE</scope>
    <source>
        <tissue evidence="5">Callus</tissue>
    </source>
</reference>
<dbReference type="Gramene" id="KRH21860">
    <property type="protein sequence ID" value="KRH21860"/>
    <property type="gene ID" value="GLYMA_13G264000"/>
</dbReference>